<sequence length="427" mass="47140">MPQEKIRIAIIGAGIGGLTLSTALKAMGMDQKLEINIYEASSQVSEIGAGIGFWPRGWDIFKTLGLEESLLKIVPRPPNDNLYTVFHVRKADQSEGAYVRDIQSIGGIATMHRADLQNVLVKHSNSRIHLSHRLVSFDEGDEIYLHFENGTIATCDFLVGMDGIKSVVRRFLLLNRGLVNSPSLYPVCSGYMTYRALIPAEALRKTFPGHRALTNQMLHVITFPVAQNTLINFAAIITDLSTVGTSYDGPTTVPCSHEEIESLFTEWEDEVKAMIGLIEKPTRWVIRTLMPMDKYASGRVVIGGDAAHAMTPFLGNGAGRAVEDAYILASLLSEGLYSKDALVKIAEIYSNICCPAGNDLIEKSMRAGRILQMVAPDFKDAEEGDAIIPPENLVEFFEQYDKGLDMFGKGRAEKDRNRALEKLRSSQ</sequence>
<gene>
    <name evidence="5" type="ORF">CVT25_015681</name>
</gene>
<dbReference type="OrthoDB" id="417877at2759"/>
<evidence type="ECO:0000256" key="3">
    <source>
        <dbReference type="ARBA" id="ARBA00023002"/>
    </source>
</evidence>
<protein>
    <recommendedName>
        <fullName evidence="4">FAD-binding domain-containing protein</fullName>
    </recommendedName>
</protein>
<dbReference type="InParanoid" id="A0A409XJL6"/>
<evidence type="ECO:0000313" key="6">
    <source>
        <dbReference type="Proteomes" id="UP000283269"/>
    </source>
</evidence>
<dbReference type="InterPro" id="IPR002938">
    <property type="entry name" value="FAD-bd"/>
</dbReference>
<evidence type="ECO:0000256" key="1">
    <source>
        <dbReference type="ARBA" id="ARBA00022630"/>
    </source>
</evidence>
<evidence type="ECO:0000259" key="4">
    <source>
        <dbReference type="Pfam" id="PF01494"/>
    </source>
</evidence>
<proteinExistence type="predicted"/>
<dbReference type="GO" id="GO:0071949">
    <property type="term" value="F:FAD binding"/>
    <property type="evidence" value="ECO:0007669"/>
    <property type="project" value="InterPro"/>
</dbReference>
<dbReference type="Proteomes" id="UP000283269">
    <property type="component" value="Unassembled WGS sequence"/>
</dbReference>
<evidence type="ECO:0000256" key="2">
    <source>
        <dbReference type="ARBA" id="ARBA00022827"/>
    </source>
</evidence>
<dbReference type="SUPFAM" id="SSF51905">
    <property type="entry name" value="FAD/NAD(P)-binding domain"/>
    <property type="match status" value="1"/>
</dbReference>
<name>A0A409XJL6_PSICY</name>
<dbReference type="GO" id="GO:0044550">
    <property type="term" value="P:secondary metabolite biosynthetic process"/>
    <property type="evidence" value="ECO:0007669"/>
    <property type="project" value="TreeGrafter"/>
</dbReference>
<dbReference type="Pfam" id="PF01494">
    <property type="entry name" value="FAD_binding_3"/>
    <property type="match status" value="1"/>
</dbReference>
<dbReference type="PRINTS" id="PR00420">
    <property type="entry name" value="RNGMNOXGNASE"/>
</dbReference>
<organism evidence="5 6">
    <name type="scientific">Psilocybe cyanescens</name>
    <dbReference type="NCBI Taxonomy" id="93625"/>
    <lineage>
        <taxon>Eukaryota</taxon>
        <taxon>Fungi</taxon>
        <taxon>Dikarya</taxon>
        <taxon>Basidiomycota</taxon>
        <taxon>Agaricomycotina</taxon>
        <taxon>Agaricomycetes</taxon>
        <taxon>Agaricomycetidae</taxon>
        <taxon>Agaricales</taxon>
        <taxon>Agaricineae</taxon>
        <taxon>Strophariaceae</taxon>
        <taxon>Psilocybe</taxon>
    </lineage>
</organism>
<dbReference type="PANTHER" id="PTHR46720:SF3">
    <property type="entry name" value="FAD-BINDING DOMAIN-CONTAINING PROTEIN-RELATED"/>
    <property type="match status" value="1"/>
</dbReference>
<keyword evidence="6" id="KW-1185">Reference proteome</keyword>
<dbReference type="AlphaFoldDB" id="A0A409XJL6"/>
<evidence type="ECO:0000313" key="5">
    <source>
        <dbReference type="EMBL" id="PPQ90955.1"/>
    </source>
</evidence>
<dbReference type="PANTHER" id="PTHR46720">
    <property type="entry name" value="HYDROXYLASE, PUTATIVE (AFU_ORTHOLOGUE AFUA_3G01460)-RELATED"/>
    <property type="match status" value="1"/>
</dbReference>
<dbReference type="SUPFAM" id="SSF54373">
    <property type="entry name" value="FAD-linked reductases, C-terminal domain"/>
    <property type="match status" value="1"/>
</dbReference>
<feature type="domain" description="FAD-binding" evidence="4">
    <location>
        <begin position="7"/>
        <end position="362"/>
    </location>
</feature>
<keyword evidence="3" id="KW-0560">Oxidoreductase</keyword>
<accession>A0A409XJL6</accession>
<comment type="caution">
    <text evidence="5">The sequence shown here is derived from an EMBL/GenBank/DDBJ whole genome shotgun (WGS) entry which is preliminary data.</text>
</comment>
<keyword evidence="2" id="KW-0274">FAD</keyword>
<dbReference type="EMBL" id="NHYD01001500">
    <property type="protein sequence ID" value="PPQ90955.1"/>
    <property type="molecule type" value="Genomic_DNA"/>
</dbReference>
<reference evidence="5 6" key="1">
    <citation type="journal article" date="2018" name="Evol. Lett.">
        <title>Horizontal gene cluster transfer increased hallucinogenic mushroom diversity.</title>
        <authorList>
            <person name="Reynolds H.T."/>
            <person name="Vijayakumar V."/>
            <person name="Gluck-Thaler E."/>
            <person name="Korotkin H.B."/>
            <person name="Matheny P.B."/>
            <person name="Slot J.C."/>
        </authorList>
    </citation>
    <scope>NUCLEOTIDE SEQUENCE [LARGE SCALE GENOMIC DNA]</scope>
    <source>
        <strain evidence="5 6">2631</strain>
    </source>
</reference>
<dbReference type="InterPro" id="IPR051104">
    <property type="entry name" value="FAD_monoxygenase"/>
</dbReference>
<keyword evidence="1" id="KW-0285">Flavoprotein</keyword>
<dbReference type="GO" id="GO:0016491">
    <property type="term" value="F:oxidoreductase activity"/>
    <property type="evidence" value="ECO:0007669"/>
    <property type="project" value="UniProtKB-KW"/>
</dbReference>
<dbReference type="InterPro" id="IPR036188">
    <property type="entry name" value="FAD/NAD-bd_sf"/>
</dbReference>
<dbReference type="Gene3D" id="3.50.50.60">
    <property type="entry name" value="FAD/NAD(P)-binding domain"/>
    <property type="match status" value="1"/>
</dbReference>
<dbReference type="STRING" id="93625.A0A409XJL6"/>